<dbReference type="Gene3D" id="3.40.710.10">
    <property type="entry name" value="DD-peptidase/beta-lactamase superfamily"/>
    <property type="match status" value="1"/>
</dbReference>
<dbReference type="PANTHER" id="PTHR43283">
    <property type="entry name" value="BETA-LACTAMASE-RELATED"/>
    <property type="match status" value="1"/>
</dbReference>
<proteinExistence type="predicted"/>
<keyword evidence="3" id="KW-1185">Reference proteome</keyword>
<dbReference type="Proteomes" id="UP000603352">
    <property type="component" value="Unassembled WGS sequence"/>
</dbReference>
<dbReference type="SUPFAM" id="SSF48498">
    <property type="entry name" value="Tetracyclin repressor-like, C-terminal domain"/>
    <property type="match status" value="1"/>
</dbReference>
<dbReference type="SUPFAM" id="SSF56601">
    <property type="entry name" value="beta-lactamase/transpeptidase-like"/>
    <property type="match status" value="1"/>
</dbReference>
<dbReference type="InterPro" id="IPR001466">
    <property type="entry name" value="Beta-lactam-related"/>
</dbReference>
<dbReference type="Pfam" id="PF00144">
    <property type="entry name" value="Beta-lactamase"/>
    <property type="match status" value="1"/>
</dbReference>
<feature type="domain" description="Beta-lactamase-related" evidence="1">
    <location>
        <begin position="284"/>
        <end position="575"/>
    </location>
</feature>
<name>A0ABQ1IBY7_9PROT</name>
<dbReference type="InterPro" id="IPR012338">
    <property type="entry name" value="Beta-lactam/transpept-like"/>
</dbReference>
<comment type="caution">
    <text evidence="2">The sequence shown here is derived from an EMBL/GenBank/DDBJ whole genome shotgun (WGS) entry which is preliminary data.</text>
</comment>
<dbReference type="InterPro" id="IPR009057">
    <property type="entry name" value="Homeodomain-like_sf"/>
</dbReference>
<sequence length="595" mass="64482">MVGEAVMGRPSVAEERREAILSAFEACVVRKGLAETTLADVAAEAGQPRPLVRYFIGNRDAMVGCLIDRLLARGEAQLALVREGAAAGTPDDLADLLFNRIFADKTTNMVIMDLWHLSLRDEALRVRLGTIYRRLVDHVAQAIARDMAPSGTAPAFDTAFAAVSLAFGTSFFNRLGLTPIDPERLRDRIAGMLSPAPPSPLRPTMPAKDQHMTDQPTAAIEDFKLFSGAPQHETFPRLKDRLPATTMVPAATPFVFPEGPAVTLPAAHEFDGEARSFEGFFADTDTAALLVLKDGMVRHERYALTGGRDVQWISWSVAKSFVSAMVGIAIAEGHIGGVDEPISDYVPVMPGSAYDGVSIRHVLQMSSGARWNEDYNDNQSDVHRLGTAMSGDGSLDRFVAEMVAENPPGTICRYNSGDTQALGALLIRATGRSITDYMQEKLVEPLGMTHAGHWLIDPAGVEMAFAGLNLTARDFARLGELYRNGGVWQGRQIVPADWVRASVTVTAPHLAPGRPHIASGTSGHGYGYQWWLPAGNRGEFSATGIYNQFVYVDPSRGVTIVKLSANRRYGTSMDEATNRGMETIAWLRAIAASLD</sequence>
<organism evidence="2 3">
    <name type="scientific">Tistrella bauzanensis</name>
    <dbReference type="NCBI Taxonomy" id="657419"/>
    <lineage>
        <taxon>Bacteria</taxon>
        <taxon>Pseudomonadati</taxon>
        <taxon>Pseudomonadota</taxon>
        <taxon>Alphaproteobacteria</taxon>
        <taxon>Geminicoccales</taxon>
        <taxon>Geminicoccaceae</taxon>
        <taxon>Tistrella</taxon>
    </lineage>
</organism>
<dbReference type="EMBL" id="BMDZ01000005">
    <property type="protein sequence ID" value="GGB29136.1"/>
    <property type="molecule type" value="Genomic_DNA"/>
</dbReference>
<reference evidence="3" key="1">
    <citation type="journal article" date="2019" name="Int. J. Syst. Evol. Microbiol.">
        <title>The Global Catalogue of Microorganisms (GCM) 10K type strain sequencing project: providing services to taxonomists for standard genome sequencing and annotation.</title>
        <authorList>
            <consortium name="The Broad Institute Genomics Platform"/>
            <consortium name="The Broad Institute Genome Sequencing Center for Infectious Disease"/>
            <person name="Wu L."/>
            <person name="Ma J."/>
        </authorList>
    </citation>
    <scope>NUCLEOTIDE SEQUENCE [LARGE SCALE GENOMIC DNA]</scope>
    <source>
        <strain evidence="3">CGMCC 1.10188</strain>
    </source>
</reference>
<dbReference type="PANTHER" id="PTHR43283:SF14">
    <property type="entry name" value="BLL8153 PROTEIN"/>
    <property type="match status" value="1"/>
</dbReference>
<dbReference type="InterPro" id="IPR050789">
    <property type="entry name" value="Diverse_Enzym_Activities"/>
</dbReference>
<dbReference type="SUPFAM" id="SSF46689">
    <property type="entry name" value="Homeodomain-like"/>
    <property type="match status" value="1"/>
</dbReference>
<gene>
    <name evidence="2" type="ORF">GCM10011505_08110</name>
</gene>
<dbReference type="Gene3D" id="1.10.357.10">
    <property type="entry name" value="Tetracycline Repressor, domain 2"/>
    <property type="match status" value="1"/>
</dbReference>
<evidence type="ECO:0000313" key="2">
    <source>
        <dbReference type="EMBL" id="GGB29136.1"/>
    </source>
</evidence>
<accession>A0ABQ1IBY7</accession>
<dbReference type="InterPro" id="IPR036271">
    <property type="entry name" value="Tet_transcr_reg_TetR-rel_C_sf"/>
</dbReference>
<evidence type="ECO:0000313" key="3">
    <source>
        <dbReference type="Proteomes" id="UP000603352"/>
    </source>
</evidence>
<protein>
    <recommendedName>
        <fullName evidence="1">Beta-lactamase-related domain-containing protein</fullName>
    </recommendedName>
</protein>
<evidence type="ECO:0000259" key="1">
    <source>
        <dbReference type="Pfam" id="PF00144"/>
    </source>
</evidence>